<feature type="chain" id="PRO_5004165315" evidence="5">
    <location>
        <begin position="22"/>
        <end position="141"/>
    </location>
</feature>
<evidence type="ECO:0000256" key="5">
    <source>
        <dbReference type="SAM" id="SignalP"/>
    </source>
</evidence>
<evidence type="ECO:0000313" key="6">
    <source>
        <dbReference type="EMBL" id="ABI20171.1"/>
    </source>
</evidence>
<reference evidence="6" key="1">
    <citation type="journal article" date="2006" name="BMC Genomics">
        <title>High degree of conservancy among secreted salivary gland proteins from two geographically distant Phlebotomus duboscqi sandflies populations (Mali and Kenya).</title>
        <authorList>
            <person name="Kato H."/>
            <person name="Anderson J.M."/>
            <person name="Kamhawi S."/>
            <person name="Oliveira F."/>
            <person name="Lawyer P.G."/>
            <person name="Pham V.M."/>
            <person name="Sangare C.S."/>
            <person name="Samake S."/>
            <person name="Sissoko I."/>
            <person name="Garfield M."/>
            <person name="Sigutova L."/>
            <person name="Volf P."/>
            <person name="Doumbia S."/>
            <person name="Valenzuela J.G."/>
        </authorList>
    </citation>
    <scope>NUCLEOTIDE SEQUENCE</scope>
</reference>
<feature type="signal peptide" evidence="5">
    <location>
        <begin position="1"/>
        <end position="21"/>
    </location>
</feature>
<evidence type="ECO:0000256" key="3">
    <source>
        <dbReference type="ARBA" id="ARBA00022525"/>
    </source>
</evidence>
<dbReference type="CDD" id="cd23992">
    <property type="entry name" value="PBP_GOBP"/>
    <property type="match status" value="1"/>
</dbReference>
<dbReference type="GO" id="GO:0090729">
    <property type="term" value="F:toxin activity"/>
    <property type="evidence" value="ECO:0007669"/>
    <property type="project" value="UniProtKB-KW"/>
</dbReference>
<evidence type="ECO:0000256" key="2">
    <source>
        <dbReference type="ARBA" id="ARBA00008098"/>
    </source>
</evidence>
<dbReference type="SUPFAM" id="SSF47565">
    <property type="entry name" value="Insect pheromone/odorant-binding proteins"/>
    <property type="match status" value="1"/>
</dbReference>
<sequence>MEILCWFLLFLQVLFIGICQAANPSKKCRDDYRASTLSESCILHCEYKAYGFANDNYDMKKKHIDNFVNALIDGNAVTNDKRQKLENLLRKCANEARKENPNFGCQTTIDYYRCIVRDQKLINYSKFATAIILHDRKINMN</sequence>
<keyword evidence="5" id="KW-0732">Signal</keyword>
<gene>
    <name evidence="6" type="primary">K40</name>
</gene>
<dbReference type="Gene3D" id="1.10.238.20">
    <property type="entry name" value="Pheromone/general odorant binding protein domain"/>
    <property type="match status" value="1"/>
</dbReference>
<comment type="similarity">
    <text evidence="2">Belongs to the PBP/GOBP family.</text>
</comment>
<name>Q06K52_PHLDU</name>
<accession>Q06K52</accession>
<dbReference type="GO" id="GO:0005549">
    <property type="term" value="F:odorant binding"/>
    <property type="evidence" value="ECO:0007669"/>
    <property type="project" value="InterPro"/>
</dbReference>
<keyword evidence="3" id="KW-0964">Secreted</keyword>
<dbReference type="InterPro" id="IPR006170">
    <property type="entry name" value="PBP/GOBP"/>
</dbReference>
<dbReference type="EMBL" id="DQ835366">
    <property type="protein sequence ID" value="ABI20171.1"/>
    <property type="molecule type" value="mRNA"/>
</dbReference>
<dbReference type="AlphaFoldDB" id="Q06K52"/>
<protein>
    <submittedName>
        <fullName evidence="6">14 kDa salivary protein</fullName>
    </submittedName>
</protein>
<proteinExistence type="evidence at transcript level"/>
<comment type="subcellular location">
    <subcellularLocation>
        <location evidence="1">Secreted</location>
    </subcellularLocation>
</comment>
<dbReference type="InterPro" id="IPR036728">
    <property type="entry name" value="PBP_GOBP_sf"/>
</dbReference>
<evidence type="ECO:0000256" key="4">
    <source>
        <dbReference type="ARBA" id="ARBA00022656"/>
    </source>
</evidence>
<organism evidence="6">
    <name type="scientific">Phlebotomus duboscqi</name>
    <name type="common">Sandfly</name>
    <dbReference type="NCBI Taxonomy" id="37738"/>
    <lineage>
        <taxon>Eukaryota</taxon>
        <taxon>Metazoa</taxon>
        <taxon>Ecdysozoa</taxon>
        <taxon>Arthropoda</taxon>
        <taxon>Hexapoda</taxon>
        <taxon>Insecta</taxon>
        <taxon>Pterygota</taxon>
        <taxon>Neoptera</taxon>
        <taxon>Endopterygota</taxon>
        <taxon>Diptera</taxon>
        <taxon>Nematocera</taxon>
        <taxon>Psychodoidea</taxon>
        <taxon>Psychodidae</taxon>
        <taxon>Phlebotomus</taxon>
        <taxon>Phlebotomus</taxon>
    </lineage>
</organism>
<dbReference type="Pfam" id="PF01395">
    <property type="entry name" value="PBP_GOBP"/>
    <property type="match status" value="1"/>
</dbReference>
<keyword evidence="4" id="KW-0800">Toxin</keyword>
<evidence type="ECO:0000256" key="1">
    <source>
        <dbReference type="ARBA" id="ARBA00004613"/>
    </source>
</evidence>
<dbReference type="GO" id="GO:0005576">
    <property type="term" value="C:extracellular region"/>
    <property type="evidence" value="ECO:0007669"/>
    <property type="project" value="UniProtKB-SubCell"/>
</dbReference>